<dbReference type="SUPFAM" id="SSF81631">
    <property type="entry name" value="PAP/OAS1 substrate-binding domain"/>
    <property type="match status" value="1"/>
</dbReference>
<evidence type="ECO:0000259" key="4">
    <source>
        <dbReference type="Pfam" id="PF03828"/>
    </source>
</evidence>
<keyword evidence="1" id="KW-0479">Metal-binding</keyword>
<dbReference type="InterPro" id="IPR043519">
    <property type="entry name" value="NT_sf"/>
</dbReference>
<dbReference type="EMBL" id="JBJQOH010000007">
    <property type="protein sequence ID" value="KAL3681725.1"/>
    <property type="molecule type" value="Genomic_DNA"/>
</dbReference>
<dbReference type="InterPro" id="IPR045862">
    <property type="entry name" value="Trf4-like"/>
</dbReference>
<dbReference type="Proteomes" id="UP001633002">
    <property type="component" value="Unassembled WGS sequence"/>
</dbReference>
<sequence length="558" mass="62199">MVVDASPWVVALSSDSEDDDIRPSRPKIKSGMVEQSFSIDEDGDVLVLNVSRPSEKFGNGAQMVAEVSHHPGALPPVEDGQEIFYFTATKDHLKQHDSLFEQRFPRQPKRVRDAFRLQENGGRLTAQVNLAREAETRKGGRGVPSAENGLGFIDMERLVTGSNTRDWYSSLRMCHGPELSNLHWNIVRFCQALELTAEQVETRNDAFEYVKLSVREIWPSAEVHLFGSTATGLALPSSDIDVAVLSPQSGSWQKPSTMSWLSALSRNLRRRGKCRSIRQIPFAKVPLLKVVFNSGLACDISFDVPNGIRGVPVIRQFMQRYQALRPLCLVLKFLLGLKNLNELYTGGIGSFCLINMIVNHLQNLGAIGSDHDLGMLLLTFLVHFSSMHNYLTDVVCTRPGYCTPKDARGWVNHNQPDLLSCEDPLDPTSDIAKGSYRIEEVRDFFSKAKSALLVHWHEVDVLSQLMGTQLHTIARKEESQVAADSIQAPGDTVGKKSKKRKKKTKQAAADGDDEDERARKMQKLNTKSIPQETVEQESEENGEVVDAGELFLTFSVPV</sequence>
<evidence type="ECO:0000256" key="1">
    <source>
        <dbReference type="ARBA" id="ARBA00022723"/>
    </source>
</evidence>
<dbReference type="GO" id="GO:0016779">
    <property type="term" value="F:nucleotidyltransferase activity"/>
    <property type="evidence" value="ECO:0007669"/>
    <property type="project" value="UniProtKB-ARBA"/>
</dbReference>
<protein>
    <recommendedName>
        <fullName evidence="8">Polymerase nucleotidyl transferase domain-containing protein</fullName>
    </recommendedName>
</protein>
<dbReference type="PANTHER" id="PTHR23092:SF53">
    <property type="entry name" value="DNA POLYMERASE SIGMA SUBUNIT"/>
    <property type="match status" value="1"/>
</dbReference>
<feature type="region of interest" description="Disordered" evidence="3">
    <location>
        <begin position="478"/>
        <end position="544"/>
    </location>
</feature>
<accession>A0ABD3GUC0</accession>
<evidence type="ECO:0000259" key="5">
    <source>
        <dbReference type="Pfam" id="PF22600"/>
    </source>
</evidence>
<dbReference type="Pfam" id="PF03828">
    <property type="entry name" value="PAP_assoc"/>
    <property type="match status" value="1"/>
</dbReference>
<feature type="compositionally biased region" description="Basic residues" evidence="3">
    <location>
        <begin position="495"/>
        <end position="505"/>
    </location>
</feature>
<proteinExistence type="predicted"/>
<dbReference type="Gene3D" id="1.10.1410.10">
    <property type="match status" value="1"/>
</dbReference>
<dbReference type="CDD" id="cd05402">
    <property type="entry name" value="NT_PAP_TUTase"/>
    <property type="match status" value="1"/>
</dbReference>
<dbReference type="PANTHER" id="PTHR23092">
    <property type="entry name" value="POLY(A) RNA POLYMERASE"/>
    <property type="match status" value="1"/>
</dbReference>
<keyword evidence="7" id="KW-1185">Reference proteome</keyword>
<name>A0ABD3GUC0_9MARC</name>
<reference evidence="6 7" key="1">
    <citation type="submission" date="2024-09" db="EMBL/GenBank/DDBJ databases">
        <title>Chromosome-scale assembly of Riccia sorocarpa.</title>
        <authorList>
            <person name="Paukszto L."/>
        </authorList>
    </citation>
    <scope>NUCLEOTIDE SEQUENCE [LARGE SCALE GENOMIC DNA]</scope>
    <source>
        <strain evidence="6">LP-2024</strain>
        <tissue evidence="6">Aerial parts of the thallus</tissue>
    </source>
</reference>
<dbReference type="AlphaFoldDB" id="A0ABD3GUC0"/>
<evidence type="ECO:0000256" key="3">
    <source>
        <dbReference type="SAM" id="MobiDB-lite"/>
    </source>
</evidence>
<organism evidence="6 7">
    <name type="scientific">Riccia sorocarpa</name>
    <dbReference type="NCBI Taxonomy" id="122646"/>
    <lineage>
        <taxon>Eukaryota</taxon>
        <taxon>Viridiplantae</taxon>
        <taxon>Streptophyta</taxon>
        <taxon>Embryophyta</taxon>
        <taxon>Marchantiophyta</taxon>
        <taxon>Marchantiopsida</taxon>
        <taxon>Marchantiidae</taxon>
        <taxon>Marchantiales</taxon>
        <taxon>Ricciaceae</taxon>
        <taxon>Riccia</taxon>
    </lineage>
</organism>
<feature type="domain" description="PAP-associated" evidence="4">
    <location>
        <begin position="373"/>
        <end position="428"/>
    </location>
</feature>
<dbReference type="GO" id="GO:0046872">
    <property type="term" value="F:metal ion binding"/>
    <property type="evidence" value="ECO:0007669"/>
    <property type="project" value="UniProtKB-KW"/>
</dbReference>
<feature type="compositionally biased region" description="Polar residues" evidence="3">
    <location>
        <begin position="523"/>
        <end position="533"/>
    </location>
</feature>
<dbReference type="SUPFAM" id="SSF81301">
    <property type="entry name" value="Nucleotidyltransferase"/>
    <property type="match status" value="1"/>
</dbReference>
<comment type="caution">
    <text evidence="6">The sequence shown here is derived from an EMBL/GenBank/DDBJ whole genome shotgun (WGS) entry which is preliminary data.</text>
</comment>
<evidence type="ECO:0000313" key="6">
    <source>
        <dbReference type="EMBL" id="KAL3681725.1"/>
    </source>
</evidence>
<dbReference type="InterPro" id="IPR054708">
    <property type="entry name" value="MTPAP-like_central"/>
</dbReference>
<gene>
    <name evidence="6" type="ORF">R1sor_024681</name>
</gene>
<evidence type="ECO:0000313" key="7">
    <source>
        <dbReference type="Proteomes" id="UP001633002"/>
    </source>
</evidence>
<feature type="compositionally biased region" description="Acidic residues" evidence="3">
    <location>
        <begin position="534"/>
        <end position="543"/>
    </location>
</feature>
<dbReference type="Gene3D" id="3.30.460.10">
    <property type="entry name" value="Beta Polymerase, domain 2"/>
    <property type="match status" value="1"/>
</dbReference>
<evidence type="ECO:0008006" key="8">
    <source>
        <dbReference type="Google" id="ProtNLM"/>
    </source>
</evidence>
<feature type="domain" description="Poly(A) RNA polymerase mitochondrial-like central palm" evidence="5">
    <location>
        <begin position="185"/>
        <end position="317"/>
    </location>
</feature>
<dbReference type="InterPro" id="IPR002058">
    <property type="entry name" value="PAP_assoc"/>
</dbReference>
<keyword evidence="2" id="KW-0460">Magnesium</keyword>
<dbReference type="Pfam" id="PF22600">
    <property type="entry name" value="MTPAP-like_central"/>
    <property type="match status" value="1"/>
</dbReference>
<evidence type="ECO:0000256" key="2">
    <source>
        <dbReference type="ARBA" id="ARBA00022842"/>
    </source>
</evidence>